<protein>
    <submittedName>
        <fullName evidence="2">Uncharacterized protein</fullName>
    </submittedName>
</protein>
<evidence type="ECO:0000313" key="3">
    <source>
        <dbReference type="Proteomes" id="UP000031443"/>
    </source>
</evidence>
<feature type="region of interest" description="Disordered" evidence="1">
    <location>
        <begin position="188"/>
        <end position="209"/>
    </location>
</feature>
<dbReference type="Proteomes" id="UP000031443">
    <property type="component" value="Unassembled WGS sequence"/>
</dbReference>
<organism evidence="2 3">
    <name type="scientific">Chelonia mydas</name>
    <name type="common">Green sea-turtle</name>
    <name type="synonym">Chelonia agassizi</name>
    <dbReference type="NCBI Taxonomy" id="8469"/>
    <lineage>
        <taxon>Eukaryota</taxon>
        <taxon>Metazoa</taxon>
        <taxon>Chordata</taxon>
        <taxon>Craniata</taxon>
        <taxon>Vertebrata</taxon>
        <taxon>Euteleostomi</taxon>
        <taxon>Archelosauria</taxon>
        <taxon>Testudinata</taxon>
        <taxon>Testudines</taxon>
        <taxon>Cryptodira</taxon>
        <taxon>Durocryptodira</taxon>
        <taxon>Americhelydia</taxon>
        <taxon>Chelonioidea</taxon>
        <taxon>Cheloniidae</taxon>
        <taxon>Chelonia</taxon>
    </lineage>
</organism>
<dbReference type="PANTHER" id="PTHR47595">
    <property type="entry name" value="HEAT SHOCK 70 KDA PROTEIN 14"/>
    <property type="match status" value="1"/>
</dbReference>
<evidence type="ECO:0000313" key="2">
    <source>
        <dbReference type="EMBL" id="EMP37999.1"/>
    </source>
</evidence>
<gene>
    <name evidence="2" type="ORF">UY3_04758</name>
</gene>
<keyword evidence="3" id="KW-1185">Reference proteome</keyword>
<dbReference type="PANTHER" id="PTHR47595:SF1">
    <property type="entry name" value="MYB_SANT-LIKE DNA-BINDING DOMAIN-CONTAINING PROTEIN"/>
    <property type="match status" value="1"/>
</dbReference>
<reference evidence="3" key="1">
    <citation type="journal article" date="2013" name="Nat. Genet.">
        <title>The draft genomes of soft-shell turtle and green sea turtle yield insights into the development and evolution of the turtle-specific body plan.</title>
        <authorList>
            <person name="Wang Z."/>
            <person name="Pascual-Anaya J."/>
            <person name="Zadissa A."/>
            <person name="Li W."/>
            <person name="Niimura Y."/>
            <person name="Huang Z."/>
            <person name="Li C."/>
            <person name="White S."/>
            <person name="Xiong Z."/>
            <person name="Fang D."/>
            <person name="Wang B."/>
            <person name="Ming Y."/>
            <person name="Chen Y."/>
            <person name="Zheng Y."/>
            <person name="Kuraku S."/>
            <person name="Pignatelli M."/>
            <person name="Herrero J."/>
            <person name="Beal K."/>
            <person name="Nozawa M."/>
            <person name="Li Q."/>
            <person name="Wang J."/>
            <person name="Zhang H."/>
            <person name="Yu L."/>
            <person name="Shigenobu S."/>
            <person name="Wang J."/>
            <person name="Liu J."/>
            <person name="Flicek P."/>
            <person name="Searle S."/>
            <person name="Wang J."/>
            <person name="Kuratani S."/>
            <person name="Yin Y."/>
            <person name="Aken B."/>
            <person name="Zhang G."/>
            <person name="Irie N."/>
        </authorList>
    </citation>
    <scope>NUCLEOTIDE SEQUENCE [LARGE SCALE GENOMIC DNA]</scope>
</reference>
<sequence length="209" mass="22955">MLRCNSRGVHTAKPLSTQKLRSCSAVKIPPRQEVYSFLHWGYSAAVPEQTLWSITALRLASRRCLTSPVLTSLVIGLNSTALPSEKGHDWDTLQFRVKVKQLRNANQKVREANHCSGAAPTSCRFYKELDAILGGNPTSTAKTTVDTSVACVPVETGLSQEEEILDEDVEGEEDPEAEADLEVRNACSQEFFSTPEEASQSQQSDLDEA</sequence>
<accession>M7BLA4</accession>
<dbReference type="EMBL" id="KB520915">
    <property type="protein sequence ID" value="EMP37999.1"/>
    <property type="molecule type" value="Genomic_DNA"/>
</dbReference>
<name>M7BLA4_CHEMY</name>
<proteinExistence type="predicted"/>
<dbReference type="AlphaFoldDB" id="M7BLA4"/>
<evidence type="ECO:0000256" key="1">
    <source>
        <dbReference type="SAM" id="MobiDB-lite"/>
    </source>
</evidence>